<proteinExistence type="predicted"/>
<dbReference type="EMBL" id="QDKN01000003">
    <property type="protein sequence ID" value="NPT30482.1"/>
    <property type="molecule type" value="Genomic_DNA"/>
</dbReference>
<gene>
    <name evidence="2" type="ORF">DDR56_07840</name>
</gene>
<name>A0ABX2B9H7_9GAMM</name>
<dbReference type="Proteomes" id="UP001318401">
    <property type="component" value="Unassembled WGS sequence"/>
</dbReference>
<evidence type="ECO:0000256" key="1">
    <source>
        <dbReference type="SAM" id="SignalP"/>
    </source>
</evidence>
<sequence length="85" mass="9494">MQREKHMARYGLLVLIGMALAGCSTLGTTDGANQAQQVAVNYCEQEGGEVRSRQEADKTRQYCHLLEGRVVEVNLLYQTEGLRVH</sequence>
<accession>A0ABX2B9H7</accession>
<evidence type="ECO:0000313" key="3">
    <source>
        <dbReference type="Proteomes" id="UP001318401"/>
    </source>
</evidence>
<feature type="signal peptide" evidence="1">
    <location>
        <begin position="1"/>
        <end position="21"/>
    </location>
</feature>
<comment type="caution">
    <text evidence="2">The sequence shown here is derived from an EMBL/GenBank/DDBJ whole genome shotgun (WGS) entry which is preliminary data.</text>
</comment>
<feature type="chain" id="PRO_5046600551" evidence="1">
    <location>
        <begin position="22"/>
        <end position="85"/>
    </location>
</feature>
<dbReference type="PROSITE" id="PS51257">
    <property type="entry name" value="PROKAR_LIPOPROTEIN"/>
    <property type="match status" value="1"/>
</dbReference>
<keyword evidence="3" id="KW-1185">Reference proteome</keyword>
<organism evidence="2 3">
    <name type="scientific">Vreelandella venusta</name>
    <dbReference type="NCBI Taxonomy" id="44935"/>
    <lineage>
        <taxon>Bacteria</taxon>
        <taxon>Pseudomonadati</taxon>
        <taxon>Pseudomonadota</taxon>
        <taxon>Gammaproteobacteria</taxon>
        <taxon>Oceanospirillales</taxon>
        <taxon>Halomonadaceae</taxon>
        <taxon>Vreelandella</taxon>
    </lineage>
</organism>
<dbReference type="Pfam" id="PF03891">
    <property type="entry name" value="DUF333"/>
    <property type="match status" value="1"/>
</dbReference>
<keyword evidence="1" id="KW-0732">Signal</keyword>
<reference evidence="2 3" key="1">
    <citation type="submission" date="2018-04" db="EMBL/GenBank/DDBJ databases">
        <authorList>
            <person name="Li G."/>
            <person name="Du W."/>
            <person name="Bai Y."/>
        </authorList>
    </citation>
    <scope>NUCLEOTIDE SEQUENCE [LARGE SCALE GENOMIC DNA]</scope>
    <source>
        <strain evidence="2 3">YYYZ-3</strain>
    </source>
</reference>
<dbReference type="InterPro" id="IPR005590">
    <property type="entry name" value="DUF333"/>
</dbReference>
<evidence type="ECO:0000313" key="2">
    <source>
        <dbReference type="EMBL" id="NPT30482.1"/>
    </source>
</evidence>
<protein>
    <submittedName>
        <fullName evidence="2">DUF333 domain-containing protein</fullName>
    </submittedName>
</protein>